<comment type="caution">
    <text evidence="2">The sequence shown here is derived from an EMBL/GenBank/DDBJ whole genome shotgun (WGS) entry which is preliminary data.</text>
</comment>
<feature type="transmembrane region" description="Helical" evidence="1">
    <location>
        <begin position="49"/>
        <end position="65"/>
    </location>
</feature>
<gene>
    <name evidence="2" type="ORF">QM480_06040</name>
</gene>
<accession>A0ABT6YKB5</accession>
<keyword evidence="1" id="KW-1133">Transmembrane helix</keyword>
<evidence type="ECO:0000256" key="1">
    <source>
        <dbReference type="SAM" id="Phobius"/>
    </source>
</evidence>
<keyword evidence="1" id="KW-0812">Transmembrane</keyword>
<sequence length="85" mass="10060">MKDTVFANWTLSKLLSKKQSLKFYVNTFLVFQITLVLISVYLISAINKQGWIALLILLNVGVQLYRNKHRLQLKMVEEEIYSRRK</sequence>
<keyword evidence="3" id="KW-1185">Reference proteome</keyword>
<organism evidence="2 3">
    <name type="scientific">Flectobacillus longus</name>
    <dbReference type="NCBI Taxonomy" id="2984207"/>
    <lineage>
        <taxon>Bacteria</taxon>
        <taxon>Pseudomonadati</taxon>
        <taxon>Bacteroidota</taxon>
        <taxon>Cytophagia</taxon>
        <taxon>Cytophagales</taxon>
        <taxon>Flectobacillaceae</taxon>
        <taxon>Flectobacillus</taxon>
    </lineage>
</organism>
<evidence type="ECO:0000313" key="2">
    <source>
        <dbReference type="EMBL" id="MDI9863874.1"/>
    </source>
</evidence>
<proteinExistence type="predicted"/>
<feature type="transmembrane region" description="Helical" evidence="1">
    <location>
        <begin position="21"/>
        <end position="43"/>
    </location>
</feature>
<name>A0ABT6YKB5_9BACT</name>
<reference evidence="2 3" key="1">
    <citation type="submission" date="2023-05" db="EMBL/GenBank/DDBJ databases">
        <title>Novel species of genus Flectobacillus isolated from stream in China.</title>
        <authorList>
            <person name="Lu H."/>
        </authorList>
    </citation>
    <scope>NUCLEOTIDE SEQUENCE [LARGE SCALE GENOMIC DNA]</scope>
    <source>
        <strain evidence="2 3">DC10W</strain>
    </source>
</reference>
<evidence type="ECO:0000313" key="3">
    <source>
        <dbReference type="Proteomes" id="UP001236569"/>
    </source>
</evidence>
<dbReference type="Proteomes" id="UP001236569">
    <property type="component" value="Unassembled WGS sequence"/>
</dbReference>
<dbReference type="RefSeq" id="WP_283327366.1">
    <property type="nucleotide sequence ID" value="NZ_JASHIC010000012.1"/>
</dbReference>
<dbReference type="EMBL" id="JASHID010000003">
    <property type="protein sequence ID" value="MDI9863874.1"/>
    <property type="molecule type" value="Genomic_DNA"/>
</dbReference>
<keyword evidence="1" id="KW-0472">Membrane</keyword>
<protein>
    <submittedName>
        <fullName evidence="2">Uncharacterized protein</fullName>
    </submittedName>
</protein>